<dbReference type="RefSeq" id="WP_194999926.1">
    <property type="nucleotide sequence ID" value="NZ_JADLQN010000001.1"/>
</dbReference>
<gene>
    <name evidence="4" type="ORF">IU449_00035</name>
</gene>
<protein>
    <submittedName>
        <fullName evidence="4">Acyl--CoA ligase</fullName>
    </submittedName>
</protein>
<dbReference type="Pfam" id="PF00501">
    <property type="entry name" value="AMP-binding"/>
    <property type="match status" value="1"/>
</dbReference>
<dbReference type="InterPro" id="IPR025110">
    <property type="entry name" value="AMP-bd_C"/>
</dbReference>
<dbReference type="InterPro" id="IPR000873">
    <property type="entry name" value="AMP-dep_synth/lig_dom"/>
</dbReference>
<feature type="domain" description="AMP-dependent synthetase/ligase" evidence="2">
    <location>
        <begin position="27"/>
        <end position="363"/>
    </location>
</feature>
<dbReference type="EMBL" id="JADLQN010000001">
    <property type="protein sequence ID" value="MBF6352950.1"/>
    <property type="molecule type" value="Genomic_DNA"/>
</dbReference>
<evidence type="ECO:0000259" key="3">
    <source>
        <dbReference type="Pfam" id="PF13193"/>
    </source>
</evidence>
<feature type="region of interest" description="Disordered" evidence="1">
    <location>
        <begin position="134"/>
        <end position="153"/>
    </location>
</feature>
<dbReference type="PANTHER" id="PTHR43201">
    <property type="entry name" value="ACYL-COA SYNTHETASE"/>
    <property type="match status" value="1"/>
</dbReference>
<evidence type="ECO:0000313" key="4">
    <source>
        <dbReference type="EMBL" id="MBF6352950.1"/>
    </source>
</evidence>
<reference evidence="4 5" key="1">
    <citation type="submission" date="2020-10" db="EMBL/GenBank/DDBJ databases">
        <title>Identification of Nocardia species via Next-generation sequencing and recognition of intraspecies genetic diversity.</title>
        <authorList>
            <person name="Li P."/>
            <person name="Li P."/>
            <person name="Lu B."/>
        </authorList>
    </citation>
    <scope>NUCLEOTIDE SEQUENCE [LARGE SCALE GENOMIC DNA]</scope>
    <source>
        <strain evidence="4 5">BJ06-0143</strain>
    </source>
</reference>
<evidence type="ECO:0000256" key="1">
    <source>
        <dbReference type="SAM" id="MobiDB-lite"/>
    </source>
</evidence>
<keyword evidence="4" id="KW-0436">Ligase</keyword>
<sequence length="533" mass="55180">MSPRPTRLYEAVTAAMDAVPGATVSTLRETRTFANLRADTARRADLLDAVAPRGGSRILVTLANHPDYVATLLAIWSRADLPILADPSLGAAEIATLVQDCGIDAIVRAPLTGDTRATVAGADTLAGTLNGGVEESDRIEADSGRSGGITGGGDAASREASVALDERQVAIATGFAGARPDLAPDTELGRLTSGSTRAPACIEFSAAAVLAAARTWAGASASTSADLSLCFAGLYNGLAFNTTLMPSLLTGASLVLPGGMPSGGAIMRYVTTFRPSILVAFPAAYERLTDYTRASLAEATRAALRNIRLRLSSAATLAPEVAERVAQLSGPVSDYYGIAETGPVTFADGSRPDGKGMLLPGVTVDSRPRADGVEVLHVRTASMGTRYLNYPGEFERAIAADGSYITSDTGVVREGELFLTGRAQPILNIGGRKFTVESVADVITAHPGVTDCRVLALTTPSGRDCVGAAVQAGADLEPAQLRAFLRERLADYKVPEVIVVVADLPRGAAGKVKAEAVRALLTNSFQQPVTGGR</sequence>
<dbReference type="PANTHER" id="PTHR43201:SF32">
    <property type="entry name" value="2-SUCCINYLBENZOATE--COA LIGASE, CHLOROPLASTIC_PEROXISOMAL"/>
    <property type="match status" value="1"/>
</dbReference>
<dbReference type="Pfam" id="PF13193">
    <property type="entry name" value="AMP-binding_C"/>
    <property type="match status" value="1"/>
</dbReference>
<accession>A0ABS0D370</accession>
<dbReference type="Proteomes" id="UP000707731">
    <property type="component" value="Unassembled WGS sequence"/>
</dbReference>
<comment type="caution">
    <text evidence="4">The sequence shown here is derived from an EMBL/GenBank/DDBJ whole genome shotgun (WGS) entry which is preliminary data.</text>
</comment>
<name>A0ABS0D370_9NOCA</name>
<organism evidence="4 5">
    <name type="scientific">Nocardia higoensis</name>
    <dbReference type="NCBI Taxonomy" id="228599"/>
    <lineage>
        <taxon>Bacteria</taxon>
        <taxon>Bacillati</taxon>
        <taxon>Actinomycetota</taxon>
        <taxon>Actinomycetes</taxon>
        <taxon>Mycobacteriales</taxon>
        <taxon>Nocardiaceae</taxon>
        <taxon>Nocardia</taxon>
    </lineage>
</organism>
<proteinExistence type="predicted"/>
<dbReference type="InterPro" id="IPR042099">
    <property type="entry name" value="ANL_N_sf"/>
</dbReference>
<dbReference type="GO" id="GO:0016874">
    <property type="term" value="F:ligase activity"/>
    <property type="evidence" value="ECO:0007669"/>
    <property type="project" value="UniProtKB-KW"/>
</dbReference>
<feature type="domain" description="AMP-binding enzyme C-terminal" evidence="3">
    <location>
        <begin position="440"/>
        <end position="511"/>
    </location>
</feature>
<dbReference type="SUPFAM" id="SSF56801">
    <property type="entry name" value="Acetyl-CoA synthetase-like"/>
    <property type="match status" value="1"/>
</dbReference>
<dbReference type="Gene3D" id="3.30.300.30">
    <property type="match status" value="1"/>
</dbReference>
<keyword evidence="5" id="KW-1185">Reference proteome</keyword>
<evidence type="ECO:0000259" key="2">
    <source>
        <dbReference type="Pfam" id="PF00501"/>
    </source>
</evidence>
<evidence type="ECO:0000313" key="5">
    <source>
        <dbReference type="Proteomes" id="UP000707731"/>
    </source>
</evidence>
<dbReference type="InterPro" id="IPR045851">
    <property type="entry name" value="AMP-bd_C_sf"/>
</dbReference>
<dbReference type="Gene3D" id="3.40.50.12780">
    <property type="entry name" value="N-terminal domain of ligase-like"/>
    <property type="match status" value="1"/>
</dbReference>